<sequence length="90" mass="10186">MYSGSNPTSEIRNRDLRRSRPPEQLLQVVHFGGDLLLAEECDSLQRGPKHPRATGNTYTFGTYHHRPEGRRVAGQQPRHRVAQLANIAIT</sequence>
<protein>
    <submittedName>
        <fullName evidence="2 3">Uncharacterized protein</fullName>
    </submittedName>
</protein>
<dbReference type="Proteomes" id="UP000008810">
    <property type="component" value="Chromosome 5"/>
</dbReference>
<accession>A0A2K2CIP5</accession>
<proteinExistence type="predicted"/>
<dbReference type="AlphaFoldDB" id="A0A2K2CIP5"/>
<dbReference type="InParanoid" id="A0A2K2CIP5"/>
<dbReference type="Gramene" id="PNT61901">
    <property type="protein sequence ID" value="PNT61901"/>
    <property type="gene ID" value="BRADI_5g22675v3"/>
</dbReference>
<dbReference type="EnsemblPlants" id="PNT61901">
    <property type="protein sequence ID" value="PNT61901"/>
    <property type="gene ID" value="BRADI_5g22675v3"/>
</dbReference>
<evidence type="ECO:0000313" key="2">
    <source>
        <dbReference type="EMBL" id="PNT61901.1"/>
    </source>
</evidence>
<gene>
    <name evidence="2" type="ORF">BRADI_5g22675v3</name>
</gene>
<name>A0A2K2CIP5_BRADI</name>
<evidence type="ECO:0000313" key="3">
    <source>
        <dbReference type="EnsemblPlants" id="PNT61901"/>
    </source>
</evidence>
<reference evidence="2 3" key="1">
    <citation type="journal article" date="2010" name="Nature">
        <title>Genome sequencing and analysis of the model grass Brachypodium distachyon.</title>
        <authorList>
            <consortium name="International Brachypodium Initiative"/>
        </authorList>
    </citation>
    <scope>NUCLEOTIDE SEQUENCE [LARGE SCALE GENOMIC DNA]</scope>
    <source>
        <strain evidence="2 3">Bd21</strain>
    </source>
</reference>
<feature type="region of interest" description="Disordered" evidence="1">
    <location>
        <begin position="1"/>
        <end position="21"/>
    </location>
</feature>
<evidence type="ECO:0000256" key="1">
    <source>
        <dbReference type="SAM" id="MobiDB-lite"/>
    </source>
</evidence>
<reference evidence="3" key="3">
    <citation type="submission" date="2018-08" db="UniProtKB">
        <authorList>
            <consortium name="EnsemblPlants"/>
        </authorList>
    </citation>
    <scope>IDENTIFICATION</scope>
    <source>
        <strain evidence="3">cv. Bd21</strain>
    </source>
</reference>
<evidence type="ECO:0000313" key="4">
    <source>
        <dbReference type="Proteomes" id="UP000008810"/>
    </source>
</evidence>
<feature type="compositionally biased region" description="Polar residues" evidence="1">
    <location>
        <begin position="1"/>
        <end position="10"/>
    </location>
</feature>
<reference evidence="2" key="2">
    <citation type="submission" date="2017-06" db="EMBL/GenBank/DDBJ databases">
        <title>WGS assembly of Brachypodium distachyon.</title>
        <authorList>
            <consortium name="The International Brachypodium Initiative"/>
            <person name="Lucas S."/>
            <person name="Harmon-Smith M."/>
            <person name="Lail K."/>
            <person name="Tice H."/>
            <person name="Grimwood J."/>
            <person name="Bruce D."/>
            <person name="Barry K."/>
            <person name="Shu S."/>
            <person name="Lindquist E."/>
            <person name="Wang M."/>
            <person name="Pitluck S."/>
            <person name="Vogel J.P."/>
            <person name="Garvin D.F."/>
            <person name="Mockler T.C."/>
            <person name="Schmutz J."/>
            <person name="Rokhsar D."/>
            <person name="Bevan M.W."/>
        </authorList>
    </citation>
    <scope>NUCLEOTIDE SEQUENCE</scope>
    <source>
        <strain evidence="2">Bd21</strain>
    </source>
</reference>
<dbReference type="EMBL" id="CM000884">
    <property type="protein sequence ID" value="PNT61901.1"/>
    <property type="molecule type" value="Genomic_DNA"/>
</dbReference>
<keyword evidence="4" id="KW-1185">Reference proteome</keyword>
<feature type="compositionally biased region" description="Basic and acidic residues" evidence="1">
    <location>
        <begin position="11"/>
        <end position="21"/>
    </location>
</feature>
<organism evidence="2">
    <name type="scientific">Brachypodium distachyon</name>
    <name type="common">Purple false brome</name>
    <name type="synonym">Trachynia distachya</name>
    <dbReference type="NCBI Taxonomy" id="15368"/>
    <lineage>
        <taxon>Eukaryota</taxon>
        <taxon>Viridiplantae</taxon>
        <taxon>Streptophyta</taxon>
        <taxon>Embryophyta</taxon>
        <taxon>Tracheophyta</taxon>
        <taxon>Spermatophyta</taxon>
        <taxon>Magnoliopsida</taxon>
        <taxon>Liliopsida</taxon>
        <taxon>Poales</taxon>
        <taxon>Poaceae</taxon>
        <taxon>BOP clade</taxon>
        <taxon>Pooideae</taxon>
        <taxon>Stipodae</taxon>
        <taxon>Brachypodieae</taxon>
        <taxon>Brachypodium</taxon>
    </lineage>
</organism>